<evidence type="ECO:0000259" key="3">
    <source>
        <dbReference type="PROSITE" id="PS51752"/>
    </source>
</evidence>
<dbReference type="Pfam" id="PF01419">
    <property type="entry name" value="Jacalin"/>
    <property type="match status" value="1"/>
</dbReference>
<feature type="domain" description="Jacalin-type lectin" evidence="3">
    <location>
        <begin position="68"/>
        <end position="211"/>
    </location>
</feature>
<dbReference type="InterPro" id="IPR001229">
    <property type="entry name" value="Jacalin-like_lectin_dom"/>
</dbReference>
<comment type="caution">
    <text evidence="4">The sequence shown here is derived from an EMBL/GenBank/DDBJ whole genome shotgun (WGS) entry which is preliminary data.</text>
</comment>
<protein>
    <recommendedName>
        <fullName evidence="3">Jacalin-type lectin domain-containing protein</fullName>
    </recommendedName>
</protein>
<proteinExistence type="inferred from homology"/>
<reference evidence="4 5" key="1">
    <citation type="journal article" date="2021" name="Commun. Biol.">
        <title>The genome of Shorea leprosula (Dipterocarpaceae) highlights the ecological relevance of drought in aseasonal tropical rainforests.</title>
        <authorList>
            <person name="Ng K.K.S."/>
            <person name="Kobayashi M.J."/>
            <person name="Fawcett J.A."/>
            <person name="Hatakeyama M."/>
            <person name="Paape T."/>
            <person name="Ng C.H."/>
            <person name="Ang C.C."/>
            <person name="Tnah L.H."/>
            <person name="Lee C.T."/>
            <person name="Nishiyama T."/>
            <person name="Sese J."/>
            <person name="O'Brien M.J."/>
            <person name="Copetti D."/>
            <person name="Mohd Noor M.I."/>
            <person name="Ong R.C."/>
            <person name="Putra M."/>
            <person name="Sireger I.Z."/>
            <person name="Indrioko S."/>
            <person name="Kosugi Y."/>
            <person name="Izuno A."/>
            <person name="Isagi Y."/>
            <person name="Lee S.L."/>
            <person name="Shimizu K.K."/>
        </authorList>
    </citation>
    <scope>NUCLEOTIDE SEQUENCE [LARGE SCALE GENOMIC DNA]</scope>
    <source>
        <strain evidence="4">214</strain>
    </source>
</reference>
<dbReference type="Gene3D" id="2.100.10.30">
    <property type="entry name" value="Jacalin-like lectin domain"/>
    <property type="match status" value="1"/>
</dbReference>
<organism evidence="4 5">
    <name type="scientific">Rubroshorea leprosula</name>
    <dbReference type="NCBI Taxonomy" id="152421"/>
    <lineage>
        <taxon>Eukaryota</taxon>
        <taxon>Viridiplantae</taxon>
        <taxon>Streptophyta</taxon>
        <taxon>Embryophyta</taxon>
        <taxon>Tracheophyta</taxon>
        <taxon>Spermatophyta</taxon>
        <taxon>Magnoliopsida</taxon>
        <taxon>eudicotyledons</taxon>
        <taxon>Gunneridae</taxon>
        <taxon>Pentapetalae</taxon>
        <taxon>rosids</taxon>
        <taxon>malvids</taxon>
        <taxon>Malvales</taxon>
        <taxon>Dipterocarpaceae</taxon>
        <taxon>Rubroshorea</taxon>
    </lineage>
</organism>
<dbReference type="SUPFAM" id="SSF51101">
    <property type="entry name" value="Mannose-binding lectins"/>
    <property type="match status" value="1"/>
</dbReference>
<dbReference type="AlphaFoldDB" id="A0AAV5LEY2"/>
<accession>A0AAV5LEY2</accession>
<evidence type="ECO:0000256" key="1">
    <source>
        <dbReference type="ARBA" id="ARBA00006568"/>
    </source>
</evidence>
<dbReference type="CDD" id="cd09612">
    <property type="entry name" value="Jacalin"/>
    <property type="match status" value="1"/>
</dbReference>
<dbReference type="PROSITE" id="PS51752">
    <property type="entry name" value="JACALIN_LECTIN"/>
    <property type="match status" value="1"/>
</dbReference>
<evidence type="ECO:0000313" key="4">
    <source>
        <dbReference type="EMBL" id="GKV35699.1"/>
    </source>
</evidence>
<dbReference type="GO" id="GO:0030246">
    <property type="term" value="F:carbohydrate binding"/>
    <property type="evidence" value="ECO:0007669"/>
    <property type="project" value="UniProtKB-KW"/>
</dbReference>
<evidence type="ECO:0000313" key="5">
    <source>
        <dbReference type="Proteomes" id="UP001054252"/>
    </source>
</evidence>
<dbReference type="SMART" id="SM00915">
    <property type="entry name" value="Jacalin"/>
    <property type="match status" value="1"/>
</dbReference>
<sequence length="235" mass="26197">MWRERERESDAELDFQFSKLAWHHHIFYSQSRKLLHVAKFFVPAISAASVFVEMDRGKDQTSANKKMSVVAGPWGGNGGTTWDDGTHEGIREITLIYGDCIDSLRVVYDRNGKPFMAEKHGGVGGPQKAEIKLQYPDEFLVSVTGHYCPVVYGGSPVIRSVTFKSNQRTFGPFGVEEGTPFALTVEGGGRVVGMYGRSGWYLDSIGFRLSQVRSPKLLQKVQKKLQRLTSTASKT</sequence>
<comment type="similarity">
    <text evidence="1">Belongs to the jacalin lectin family.</text>
</comment>
<dbReference type="EMBL" id="BPVZ01000112">
    <property type="protein sequence ID" value="GKV35699.1"/>
    <property type="molecule type" value="Genomic_DNA"/>
</dbReference>
<gene>
    <name evidence="4" type="ORF">SLEP1_g43934</name>
</gene>
<dbReference type="Proteomes" id="UP001054252">
    <property type="component" value="Unassembled WGS sequence"/>
</dbReference>
<evidence type="ECO:0000256" key="2">
    <source>
        <dbReference type="ARBA" id="ARBA00022734"/>
    </source>
</evidence>
<dbReference type="InterPro" id="IPR036404">
    <property type="entry name" value="Jacalin-like_lectin_dom_sf"/>
</dbReference>
<name>A0AAV5LEY2_9ROSI</name>
<dbReference type="PANTHER" id="PTHR47293:SF15">
    <property type="entry name" value="JACALIN-RELATED LECTIN 19"/>
    <property type="match status" value="1"/>
</dbReference>
<keyword evidence="2" id="KW-0430">Lectin</keyword>
<dbReference type="InterPro" id="IPR033734">
    <property type="entry name" value="Jacalin-like_lectin_dom_plant"/>
</dbReference>
<dbReference type="FunFam" id="2.100.10.30:FF:000001">
    <property type="entry name" value="Jacalin-related lectin 33"/>
    <property type="match status" value="1"/>
</dbReference>
<keyword evidence="5" id="KW-1185">Reference proteome</keyword>
<dbReference type="PANTHER" id="PTHR47293">
    <property type="entry name" value="JACALIN-RELATED LECTIN 3"/>
    <property type="match status" value="1"/>
</dbReference>